<reference evidence="3" key="2">
    <citation type="submission" date="2012-12" db="EMBL/GenBank/DDBJ databases">
        <authorList>
            <person name="Gao Y.W."/>
            <person name="Fan S.T."/>
            <person name="Sun H.T."/>
            <person name="Wang Z."/>
            <person name="Gao X.L."/>
            <person name="Li Y.G."/>
            <person name="Wang T.C."/>
            <person name="Zhang K."/>
            <person name="Xu W.W."/>
            <person name="Yu Z.J."/>
            <person name="Xia X.Z."/>
        </authorList>
    </citation>
    <scope>NUCLEOTIDE SEQUENCE</scope>
    <source>
        <strain evidence="3">FR3</strain>
    </source>
</reference>
<name>A0A0I9N7C4_BRUMA</name>
<dbReference type="Gene3D" id="2.60.120.290">
    <property type="entry name" value="Spermadhesin, CUB domain"/>
    <property type="match status" value="1"/>
</dbReference>
<dbReference type="WormBase" id="Bm3407">
    <property type="protein sequence ID" value="BM42929"/>
    <property type="gene ID" value="WBGene00223668"/>
</dbReference>
<feature type="domain" description="CUB" evidence="2">
    <location>
        <begin position="201"/>
        <end position="250"/>
    </location>
</feature>
<evidence type="ECO:0000256" key="1">
    <source>
        <dbReference type="ARBA" id="ARBA00023157"/>
    </source>
</evidence>
<accession>A0A0I9N7C4</accession>
<evidence type="ECO:0000313" key="3">
    <source>
        <dbReference type="EMBL" id="CTP81069.1"/>
    </source>
</evidence>
<evidence type="ECO:0000313" key="4">
    <source>
        <dbReference type="WormBase" id="Bm3407"/>
    </source>
</evidence>
<protein>
    <submittedName>
        <fullName evidence="3">Bm3407</fullName>
    </submittedName>
</protein>
<dbReference type="SUPFAM" id="SSF49854">
    <property type="entry name" value="Spermadhesin, CUB domain"/>
    <property type="match status" value="1"/>
</dbReference>
<dbReference type="EMBL" id="LN856924">
    <property type="protein sequence ID" value="CTP81069.1"/>
    <property type="molecule type" value="Genomic_DNA"/>
</dbReference>
<dbReference type="Pfam" id="PF00431">
    <property type="entry name" value="CUB"/>
    <property type="match status" value="1"/>
</dbReference>
<dbReference type="InterPro" id="IPR035914">
    <property type="entry name" value="Sperma_CUB_dom_sf"/>
</dbReference>
<organism evidence="3">
    <name type="scientific">Brugia malayi</name>
    <name type="common">Filarial nematode worm</name>
    <dbReference type="NCBI Taxonomy" id="6279"/>
    <lineage>
        <taxon>Eukaryota</taxon>
        <taxon>Metazoa</taxon>
        <taxon>Ecdysozoa</taxon>
        <taxon>Nematoda</taxon>
        <taxon>Chromadorea</taxon>
        <taxon>Rhabditida</taxon>
        <taxon>Spirurina</taxon>
        <taxon>Spiruromorpha</taxon>
        <taxon>Filarioidea</taxon>
        <taxon>Onchocercidae</taxon>
        <taxon>Brugia</taxon>
    </lineage>
</organism>
<dbReference type="AlphaFoldDB" id="A0A0I9N7C4"/>
<reference evidence="3" key="1">
    <citation type="journal article" date="2007" name="Science">
        <title>Draft genome of the filarial nematode parasite Brugia malayi.</title>
        <authorList>
            <person name="Ghedin E."/>
            <person name="Wang S."/>
            <person name="Spiro D."/>
            <person name="Caler E."/>
            <person name="Zhao Q."/>
            <person name="Crabtree J."/>
            <person name="Allen J.E."/>
            <person name="Delcher A.L."/>
            <person name="Guiliano D.B."/>
            <person name="Miranda-Saavedra D."/>
            <person name="Angiuoli S.V."/>
            <person name="Creasy T."/>
            <person name="Amedeo P."/>
            <person name="Haas B."/>
            <person name="El-Sayed N.M."/>
            <person name="Wortman J.R."/>
            <person name="Feldblyum T."/>
            <person name="Tallon L."/>
            <person name="Schatz M."/>
            <person name="Shumway M."/>
            <person name="Koo H."/>
            <person name="Salzberg S.L."/>
            <person name="Schobel S."/>
            <person name="Pertea M."/>
            <person name="Pop M."/>
            <person name="White O."/>
            <person name="Barton G.J."/>
            <person name="Carlow C.K."/>
            <person name="Crawford M.J."/>
            <person name="Daub J."/>
            <person name="Dimmic M.W."/>
            <person name="Estes C.F."/>
            <person name="Foster J.M."/>
            <person name="Ganatra M."/>
            <person name="Gregory W.F."/>
            <person name="Johnson N.M."/>
            <person name="Jin J."/>
            <person name="Komuniecki R."/>
            <person name="Korf I."/>
            <person name="Kumar S."/>
            <person name="Laney S."/>
            <person name="Li B.W."/>
            <person name="Li W."/>
            <person name="Lindblom T.H."/>
            <person name="Lustigman S."/>
            <person name="Ma D."/>
            <person name="Maina C.V."/>
            <person name="Martin D.M."/>
            <person name="McCarter J.P."/>
            <person name="McReynolds L."/>
            <person name="Mitreva M."/>
            <person name="Nutman T.B."/>
            <person name="Parkinson J."/>
            <person name="Peregrin-Alvarez J.M."/>
            <person name="Poole C."/>
            <person name="Ren Q."/>
            <person name="Saunders L."/>
            <person name="Sluder A.E."/>
            <person name="Smith K."/>
            <person name="Stanke M."/>
            <person name="Unnasch T.R."/>
            <person name="Ware J."/>
            <person name="Wei A.D."/>
            <person name="Weil G."/>
            <person name="Williams D.J."/>
            <person name="Zhang Y."/>
            <person name="Williams S.A."/>
            <person name="Fraser-Liggett C."/>
            <person name="Slatko B."/>
            <person name="Blaxter M.L."/>
            <person name="Scott A.L."/>
        </authorList>
    </citation>
    <scope>NUCLEOTIDE SEQUENCE</scope>
    <source>
        <strain evidence="3">FR3</strain>
    </source>
</reference>
<proteinExistence type="predicted"/>
<dbReference type="InterPro" id="IPR000859">
    <property type="entry name" value="CUB_dom"/>
</dbReference>
<keyword evidence="1" id="KW-1015">Disulfide bond</keyword>
<evidence type="ECO:0000259" key="2">
    <source>
        <dbReference type="Pfam" id="PF00431"/>
    </source>
</evidence>
<gene>
    <name evidence="3 4" type="ORF">Bm3407</name>
    <name evidence="3" type="ORF">BM_Bm3407</name>
</gene>
<sequence length="268" mass="30396">MLNTRAGHGIKLDLKSLAYKAKFIIYETENYQVPPADHTTTPLFESAGLMEVPPKEIISRTNSILIQIKIMQPELFPATAHSKFLFEAQFSRTDSHCRCKGEVQPLEFSSAGTFSFNSVVGCGFLDCFFQFNRPVTDNIYKVYLYSFEPALTQSGTEVVTNDTPMMIWYHLAFDINKNTAQINSVCECGCLELKAKKGLWKQLTSPDYPNHYCKLMKCKYLITAPQGCIVVANITELALEPNEDVLAIFDVPVELKFSQIYYEVPPRR</sequence>